<evidence type="ECO:0000313" key="2">
    <source>
        <dbReference type="EMBL" id="ROV89590.1"/>
    </source>
</evidence>
<evidence type="ECO:0008006" key="4">
    <source>
        <dbReference type="Google" id="ProtNLM"/>
    </source>
</evidence>
<gene>
    <name evidence="2" type="ORF">VMCG_09943</name>
</gene>
<keyword evidence="3" id="KW-1185">Reference proteome</keyword>
<dbReference type="OrthoDB" id="5419927at2759"/>
<dbReference type="EMBL" id="LKEA01000069">
    <property type="protein sequence ID" value="ROV89590.1"/>
    <property type="molecule type" value="Genomic_DNA"/>
</dbReference>
<protein>
    <recommendedName>
        <fullName evidence="4">Fungal STAND N-terminal Goodbye domain-containing protein</fullName>
    </recommendedName>
</protein>
<proteinExistence type="predicted"/>
<dbReference type="Proteomes" id="UP000283895">
    <property type="component" value="Unassembled WGS sequence"/>
</dbReference>
<dbReference type="AlphaFoldDB" id="A0A423VF16"/>
<accession>A0A423VF16</accession>
<organism evidence="2 3">
    <name type="scientific">Cytospora schulzeri</name>
    <dbReference type="NCBI Taxonomy" id="448051"/>
    <lineage>
        <taxon>Eukaryota</taxon>
        <taxon>Fungi</taxon>
        <taxon>Dikarya</taxon>
        <taxon>Ascomycota</taxon>
        <taxon>Pezizomycotina</taxon>
        <taxon>Sordariomycetes</taxon>
        <taxon>Sordariomycetidae</taxon>
        <taxon>Diaporthales</taxon>
        <taxon>Cytosporaceae</taxon>
        <taxon>Cytospora</taxon>
    </lineage>
</organism>
<feature type="compositionally biased region" description="Basic and acidic residues" evidence="1">
    <location>
        <begin position="660"/>
        <end position="671"/>
    </location>
</feature>
<comment type="caution">
    <text evidence="2">The sequence shown here is derived from an EMBL/GenBank/DDBJ whole genome shotgun (WGS) entry which is preliminary data.</text>
</comment>
<feature type="region of interest" description="Disordered" evidence="1">
    <location>
        <begin position="657"/>
        <end position="679"/>
    </location>
</feature>
<reference evidence="2 3" key="1">
    <citation type="submission" date="2015-09" db="EMBL/GenBank/DDBJ databases">
        <title>Host preference determinants of Valsa canker pathogens revealed by comparative genomics.</title>
        <authorList>
            <person name="Yin Z."/>
            <person name="Huang L."/>
        </authorList>
    </citation>
    <scope>NUCLEOTIDE SEQUENCE [LARGE SCALE GENOMIC DNA]</scope>
    <source>
        <strain evidence="2 3">03-1</strain>
    </source>
</reference>
<dbReference type="PANTHER" id="PTHR40619">
    <property type="entry name" value="FUNGAL STAND N-TERMINAL GOODBYE DOMAIN-CONTAINING PROTEIN"/>
    <property type="match status" value="1"/>
</dbReference>
<dbReference type="PANTHER" id="PTHR40619:SF3">
    <property type="entry name" value="FUNGAL STAND N-TERMINAL GOODBYE DOMAIN-CONTAINING PROTEIN"/>
    <property type="match status" value="1"/>
</dbReference>
<evidence type="ECO:0000256" key="1">
    <source>
        <dbReference type="SAM" id="MobiDB-lite"/>
    </source>
</evidence>
<sequence>MADNRQLEAGFIKSEMVNIDAAFGVQSRYNDQLGLFQPKEPVYQLEKALSQYKDLDCSPKLTFSPETCSWDDVSCLLSEVQSQYDAKGKGFAGSVRKLLRKAGDHADSITPAFQMIPDSYGLSILRSSLGWMFLLLKQAAKYRKKILDAFEEIPRIILGAESRKKDFPQLNRLVEDLYDVLFKAMTKLIAYLLPKNQAAKIFPIFTNALSGSDIDLEIESVQKTVSILKERANILSEGLLVDIHKNGERRGRELQTELHATRHNTVSTLLSTQALGHQVSQVQDTIQPIPDKIEDLQKSMDELAEIFVTGERATINAMTSMANRAGIEAQNYMARHFTAMRQELEANIEDKFQRRERNLLQFMETEIERSRTPQSTGASQNGSLSAQTLLLILDAPFEAATRDLDSVVREGLHFGPGQQGQAQWLLEHNRFWQWFSGGCSDLLLVHGNLTGPSNDSVRISSLSVVSATIASAISQQENGDAIALYYFCGLRMSSIDDLSGPQGLIRCLTSRLVVGLKARYGIVANMNVPDGTYVEALRRRDVRYLCEAFRSVLVQFPPSATVYCILDGIAWYERPEILQDLFNIVQTLYGLVEGAYQGPVLKILLTSPFPSRSIASGMPATRQIFLNPEAMMLECEQSERMLFSHLGTRTYEVPELAVSRGDRRNPNHEDEQWTEDDYN</sequence>
<evidence type="ECO:0000313" key="3">
    <source>
        <dbReference type="Proteomes" id="UP000283895"/>
    </source>
</evidence>
<name>A0A423VF16_9PEZI</name>